<evidence type="ECO:0000313" key="4">
    <source>
        <dbReference type="EMBL" id="CAA6828034.1"/>
    </source>
</evidence>
<evidence type="ECO:0000259" key="3">
    <source>
        <dbReference type="PROSITE" id="PS01031"/>
    </source>
</evidence>
<dbReference type="PANTHER" id="PTHR11527">
    <property type="entry name" value="HEAT-SHOCK PROTEIN 20 FAMILY MEMBER"/>
    <property type="match status" value="1"/>
</dbReference>
<accession>A0A6S6UEI9</accession>
<dbReference type="PROSITE" id="PS01031">
    <property type="entry name" value="SHSP"/>
    <property type="match status" value="1"/>
</dbReference>
<dbReference type="InterPro" id="IPR002068">
    <property type="entry name" value="A-crystallin/Hsp20_dom"/>
</dbReference>
<reference evidence="4" key="1">
    <citation type="submission" date="2020-01" db="EMBL/GenBank/DDBJ databases">
        <authorList>
            <person name="Meier V. D."/>
            <person name="Meier V D."/>
        </authorList>
    </citation>
    <scope>NUCLEOTIDE SEQUENCE</scope>
    <source>
        <strain evidence="4">HLG_WM_MAG_10</strain>
    </source>
</reference>
<gene>
    <name evidence="4" type="ORF">HELGO_WM22066</name>
</gene>
<proteinExistence type="inferred from homology"/>
<evidence type="ECO:0000256" key="1">
    <source>
        <dbReference type="PROSITE-ProRule" id="PRU00285"/>
    </source>
</evidence>
<dbReference type="Gene3D" id="2.60.40.790">
    <property type="match status" value="1"/>
</dbReference>
<sequence>MRLVTRNLNRPSDNSFPTLWNDLFADDFFVKQVTNDRNTCKTKAKKLDNKTTMPAVNIKDREKHYFIEVSAPGFKKSDFLVEMENSTLTISAKRVEKNEKLEEGAKTEKERYTHREFETTSFKRTFTVPEKTVCVEKIEASYEAGILVVSIPKKEAEERKLNINVL</sequence>
<evidence type="ECO:0000256" key="2">
    <source>
        <dbReference type="RuleBase" id="RU003616"/>
    </source>
</evidence>
<name>A0A6S6UEI9_9BACT</name>
<organism evidence="4">
    <name type="scientific">uncultured Aureispira sp</name>
    <dbReference type="NCBI Taxonomy" id="1331704"/>
    <lineage>
        <taxon>Bacteria</taxon>
        <taxon>Pseudomonadati</taxon>
        <taxon>Bacteroidota</taxon>
        <taxon>Saprospiria</taxon>
        <taxon>Saprospirales</taxon>
        <taxon>Saprospiraceae</taxon>
        <taxon>Aureispira</taxon>
        <taxon>environmental samples</taxon>
    </lineage>
</organism>
<dbReference type="Pfam" id="PF00011">
    <property type="entry name" value="HSP20"/>
    <property type="match status" value="1"/>
</dbReference>
<dbReference type="CDD" id="cd06464">
    <property type="entry name" value="ACD_sHsps-like"/>
    <property type="match status" value="1"/>
</dbReference>
<feature type="domain" description="SHSP" evidence="3">
    <location>
        <begin position="47"/>
        <end position="166"/>
    </location>
</feature>
<comment type="similarity">
    <text evidence="1 2">Belongs to the small heat shock protein (HSP20) family.</text>
</comment>
<dbReference type="AlphaFoldDB" id="A0A6S6UEI9"/>
<protein>
    <submittedName>
        <fullName evidence="4">Molecular chaperone Hsp20</fullName>
    </submittedName>
</protein>
<dbReference type="InterPro" id="IPR031107">
    <property type="entry name" value="Small_HSP"/>
</dbReference>
<dbReference type="EMBL" id="CACVAQ010000420">
    <property type="protein sequence ID" value="CAA6828034.1"/>
    <property type="molecule type" value="Genomic_DNA"/>
</dbReference>
<dbReference type="InterPro" id="IPR008978">
    <property type="entry name" value="HSP20-like_chaperone"/>
</dbReference>
<dbReference type="SUPFAM" id="SSF49764">
    <property type="entry name" value="HSP20-like chaperones"/>
    <property type="match status" value="1"/>
</dbReference>